<evidence type="ECO:0000256" key="27">
    <source>
        <dbReference type="ARBA" id="ARBA00078221"/>
    </source>
</evidence>
<evidence type="ECO:0000256" key="28">
    <source>
        <dbReference type="SAM" id="MobiDB-lite"/>
    </source>
</evidence>
<keyword evidence="16" id="KW-0067">ATP-binding</keyword>
<evidence type="ECO:0000256" key="1">
    <source>
        <dbReference type="ARBA" id="ARBA00004123"/>
    </source>
</evidence>
<dbReference type="UniPathway" id="UPA00143"/>
<evidence type="ECO:0000256" key="26">
    <source>
        <dbReference type="ARBA" id="ARBA00071147"/>
    </source>
</evidence>
<organism evidence="30">
    <name type="scientific">Capitella teleta</name>
    <name type="common">Polychaete worm</name>
    <dbReference type="NCBI Taxonomy" id="283909"/>
    <lineage>
        <taxon>Eukaryota</taxon>
        <taxon>Metazoa</taxon>
        <taxon>Spiralia</taxon>
        <taxon>Lophotrochozoa</taxon>
        <taxon>Annelida</taxon>
        <taxon>Polychaeta</taxon>
        <taxon>Sedentaria</taxon>
        <taxon>Scolecida</taxon>
        <taxon>Capitellidae</taxon>
        <taxon>Capitella</taxon>
    </lineage>
</organism>
<dbReference type="Gene3D" id="2.130.10.10">
    <property type="entry name" value="YVTN repeat-like/Quinoprotein amine dehydrogenase"/>
    <property type="match status" value="1"/>
</dbReference>
<dbReference type="OrthoDB" id="27563at2759"/>
<evidence type="ECO:0000256" key="11">
    <source>
        <dbReference type="ARBA" id="ARBA00022679"/>
    </source>
</evidence>
<dbReference type="GO" id="GO:0006325">
    <property type="term" value="P:chromatin organization"/>
    <property type="evidence" value="ECO:0007669"/>
    <property type="project" value="UniProtKB-KW"/>
</dbReference>
<gene>
    <name evidence="30" type="ORF">CAPTEDRAFT_224355</name>
</gene>
<keyword evidence="13" id="KW-0547">Nucleotide-binding</keyword>
<keyword evidence="22" id="KW-0539">Nucleus</keyword>
<keyword evidence="9" id="KW-0853">WD repeat</keyword>
<evidence type="ECO:0000256" key="3">
    <source>
        <dbReference type="ARBA" id="ARBA00004906"/>
    </source>
</evidence>
<evidence type="ECO:0000256" key="19">
    <source>
        <dbReference type="ARBA" id="ARBA00023015"/>
    </source>
</evidence>
<evidence type="ECO:0000313" key="32">
    <source>
        <dbReference type="Proteomes" id="UP000014760"/>
    </source>
</evidence>
<protein>
    <recommendedName>
        <fullName evidence="26">DDB1- and CUL4-associated factor 1</fullName>
        <ecNumber evidence="5">2.7.11.1</ecNumber>
    </recommendedName>
    <alternativeName>
        <fullName evidence="27">Serine/threonine-protein kinase VPRBP</fullName>
    </alternativeName>
</protein>
<feature type="compositionally biased region" description="Acidic residues" evidence="28">
    <location>
        <begin position="645"/>
        <end position="692"/>
    </location>
</feature>
<keyword evidence="8" id="KW-0597">Phosphoprotein</keyword>
<dbReference type="GO" id="GO:0005524">
    <property type="term" value="F:ATP binding"/>
    <property type="evidence" value="ECO:0007669"/>
    <property type="project" value="UniProtKB-KW"/>
</dbReference>
<dbReference type="EMBL" id="KB292190">
    <property type="protein sequence ID" value="ELU17975.1"/>
    <property type="molecule type" value="Genomic_DNA"/>
</dbReference>
<feature type="signal peptide" evidence="29">
    <location>
        <begin position="1"/>
        <end position="27"/>
    </location>
</feature>
<dbReference type="OMA" id="TREFKFM"/>
<keyword evidence="21" id="KW-0206">Cytoskeleton</keyword>
<dbReference type="GO" id="GO:0005634">
    <property type="term" value="C:nucleus"/>
    <property type="evidence" value="ECO:0007669"/>
    <property type="project" value="UniProtKB-SubCell"/>
</dbReference>
<evidence type="ECO:0000256" key="29">
    <source>
        <dbReference type="SAM" id="SignalP"/>
    </source>
</evidence>
<keyword evidence="15" id="KW-0833">Ubl conjugation pathway</keyword>
<evidence type="ECO:0000313" key="31">
    <source>
        <dbReference type="EnsemblMetazoa" id="CapteP224355"/>
    </source>
</evidence>
<name>R7VLW5_CAPTE</name>
<dbReference type="SMART" id="SM00667">
    <property type="entry name" value="LisH"/>
    <property type="match status" value="1"/>
</dbReference>
<dbReference type="FunFam" id="2.130.10.10:FF:000055">
    <property type="entry name" value="DDB1 and CUL4-associated factor 1"/>
    <property type="match status" value="1"/>
</dbReference>
<evidence type="ECO:0000256" key="7">
    <source>
        <dbReference type="ARBA" id="ARBA00022527"/>
    </source>
</evidence>
<reference evidence="31" key="3">
    <citation type="submission" date="2015-06" db="UniProtKB">
        <authorList>
            <consortium name="EnsemblMetazoa"/>
        </authorList>
    </citation>
    <scope>IDENTIFICATION</scope>
</reference>
<dbReference type="AlphaFoldDB" id="R7VLW5"/>
<dbReference type="STRING" id="283909.R7VLW5"/>
<evidence type="ECO:0000313" key="30">
    <source>
        <dbReference type="EMBL" id="ELU17975.1"/>
    </source>
</evidence>
<keyword evidence="10" id="KW-0945">Host-virus interaction</keyword>
<evidence type="ECO:0000256" key="2">
    <source>
        <dbReference type="ARBA" id="ARBA00004300"/>
    </source>
</evidence>
<keyword evidence="12" id="KW-0677">Repeat</keyword>
<evidence type="ECO:0000256" key="9">
    <source>
        <dbReference type="ARBA" id="ARBA00022574"/>
    </source>
</evidence>
<keyword evidence="11" id="KW-0808">Transferase</keyword>
<evidence type="ECO:0000256" key="23">
    <source>
        <dbReference type="ARBA" id="ARBA00047899"/>
    </source>
</evidence>
<dbReference type="EMBL" id="AMQN01016558">
    <property type="status" value="NOT_ANNOTATED_CDS"/>
    <property type="molecule type" value="Genomic_DNA"/>
</dbReference>
<evidence type="ECO:0000256" key="4">
    <source>
        <dbReference type="ARBA" id="ARBA00008845"/>
    </source>
</evidence>
<evidence type="ECO:0000256" key="6">
    <source>
        <dbReference type="ARBA" id="ARBA00022490"/>
    </source>
</evidence>
<keyword evidence="7" id="KW-0723">Serine/threonine-protein kinase</keyword>
<comment type="catalytic activity">
    <reaction evidence="23">
        <text>L-threonyl-[protein] + ATP = O-phospho-L-threonyl-[protein] + ADP + H(+)</text>
        <dbReference type="Rhea" id="RHEA:46608"/>
        <dbReference type="Rhea" id="RHEA-COMP:11060"/>
        <dbReference type="Rhea" id="RHEA-COMP:11605"/>
        <dbReference type="ChEBI" id="CHEBI:15378"/>
        <dbReference type="ChEBI" id="CHEBI:30013"/>
        <dbReference type="ChEBI" id="CHEBI:30616"/>
        <dbReference type="ChEBI" id="CHEBI:61977"/>
        <dbReference type="ChEBI" id="CHEBI:456216"/>
        <dbReference type="EC" id="2.7.11.1"/>
    </reaction>
</comment>
<dbReference type="InterPro" id="IPR015943">
    <property type="entry name" value="WD40/YVTN_repeat-like_dom_sf"/>
</dbReference>
<keyword evidence="6" id="KW-0963">Cytoplasm</keyword>
<keyword evidence="20" id="KW-0804">Transcription</keyword>
<evidence type="ECO:0000256" key="12">
    <source>
        <dbReference type="ARBA" id="ARBA00022737"/>
    </source>
</evidence>
<dbReference type="PROSITE" id="PS50896">
    <property type="entry name" value="LISH"/>
    <property type="match status" value="1"/>
</dbReference>
<evidence type="ECO:0000256" key="21">
    <source>
        <dbReference type="ARBA" id="ARBA00023212"/>
    </source>
</evidence>
<reference evidence="30 32" key="2">
    <citation type="journal article" date="2013" name="Nature">
        <title>Insights into bilaterian evolution from three spiralian genomes.</title>
        <authorList>
            <person name="Simakov O."/>
            <person name="Marletaz F."/>
            <person name="Cho S.J."/>
            <person name="Edsinger-Gonzales E."/>
            <person name="Havlak P."/>
            <person name="Hellsten U."/>
            <person name="Kuo D.H."/>
            <person name="Larsson T."/>
            <person name="Lv J."/>
            <person name="Arendt D."/>
            <person name="Savage R."/>
            <person name="Osoegawa K."/>
            <person name="de Jong P."/>
            <person name="Grimwood J."/>
            <person name="Chapman J.A."/>
            <person name="Shapiro H."/>
            <person name="Aerts A."/>
            <person name="Otillar R.P."/>
            <person name="Terry A.Y."/>
            <person name="Boore J.L."/>
            <person name="Grigoriev I.V."/>
            <person name="Lindberg D.R."/>
            <person name="Seaver E.C."/>
            <person name="Weisblat D.A."/>
            <person name="Putnam N.H."/>
            <person name="Rokhsar D.S."/>
        </authorList>
    </citation>
    <scope>NUCLEOTIDE SEQUENCE</scope>
    <source>
        <strain evidence="30 32">I ESC-2004</strain>
    </source>
</reference>
<keyword evidence="19" id="KW-0805">Transcription regulation</keyword>
<sequence length="740" mass="82767">MWACVRSNNGIMVLLKLLCVKTPITEADAVRGLACKALVGLARSSTVKQIVSKLPLVNDGRLQMLMKEPILQDKRQEHVKFCKFAQDLLEMVSGKPRTAAEGATLDRIRKADVVAQTRIRYQQKELLQLVHSHLLSLGLDKSALILQREADLPCPPSPPLLPSSPHLFSSPSGTTSTPRMVSAIFICCSSSFEYSSVALPLPRQQQPPCQSWNSPRPHQSQRHQHIVEHSPVIGRHDPDALKAKGSRSTVSLDKIVTEYLREQHACCKTPVVTCPLFSLFSPHRCPEPRNRQSAPVNIAMRTHKRSMYPRFGGPEGLKCDRKFIYSRFRPTRSIRDSDEDGCFSCCAFAADEQHLLLGTYAGEVKTFNISSGQEMASTSCSNSPINHLQSTRDGSLLLTSASWGRPMSSLWSMGDFVDLKHGFSDDSYMEFSKQTQDRIIGTREETAVIYDVSSGAQILKLYDQHKANHYTRNRATFNPTDDLVLNDGVLWDVSSGKTVHKFDKFNPNVSGVFHPSGLEVIINMEVWDIRTFHLLHTVPALDQCQIRFNHSGDIIYGAIHQWDDDDEEAQDERIRSPFGSSFRTFDARDYASIATIDVKKNIFDLCTDSTDDYLAVVENQRSEETLGEESICHLYQVGRRKDSEDQAEDEDEEEEGEDDDDDDDELEIDDDDASNSTADADEDNMQDSDDDAGSNSSGGDADAPSDFDLSDPDNAHSDDENDDDDLDDFYFELSDLSNMG</sequence>
<dbReference type="GO" id="GO:0004674">
    <property type="term" value="F:protein serine/threonine kinase activity"/>
    <property type="evidence" value="ECO:0007669"/>
    <property type="project" value="UniProtKB-KW"/>
</dbReference>
<dbReference type="Proteomes" id="UP000014760">
    <property type="component" value="Unassembled WGS sequence"/>
</dbReference>
<evidence type="ECO:0000256" key="24">
    <source>
        <dbReference type="ARBA" id="ARBA00048679"/>
    </source>
</evidence>
<dbReference type="EnsemblMetazoa" id="CapteT224355">
    <property type="protein sequence ID" value="CapteP224355"/>
    <property type="gene ID" value="CapteG224355"/>
</dbReference>
<dbReference type="GO" id="GO:0005813">
    <property type="term" value="C:centrosome"/>
    <property type="evidence" value="ECO:0007669"/>
    <property type="project" value="UniProtKB-SubCell"/>
</dbReference>
<dbReference type="InterPro" id="IPR033270">
    <property type="entry name" value="VPRBP/DCAF1"/>
</dbReference>
<dbReference type="PANTHER" id="PTHR13129:SF4">
    <property type="entry name" value="DDB1- AND CUL4-ASSOCIATED FACTOR 1"/>
    <property type="match status" value="1"/>
</dbReference>
<keyword evidence="29" id="KW-0732">Signal</keyword>
<dbReference type="GO" id="GO:0080008">
    <property type="term" value="C:Cul4-RING E3 ubiquitin ligase complex"/>
    <property type="evidence" value="ECO:0007669"/>
    <property type="project" value="TreeGrafter"/>
</dbReference>
<dbReference type="SUPFAM" id="SSF50998">
    <property type="entry name" value="Quinoprotein alcohol dehydrogenase-like"/>
    <property type="match status" value="1"/>
</dbReference>
<evidence type="ECO:0000256" key="8">
    <source>
        <dbReference type="ARBA" id="ARBA00022553"/>
    </source>
</evidence>
<feature type="compositionally biased region" description="Low complexity" evidence="28">
    <location>
        <begin position="731"/>
        <end position="740"/>
    </location>
</feature>
<feature type="chain" id="PRO_5008789277" description="DDB1- and CUL4-associated factor 1" evidence="29">
    <location>
        <begin position="28"/>
        <end position="740"/>
    </location>
</feature>
<evidence type="ECO:0000256" key="18">
    <source>
        <dbReference type="ARBA" id="ARBA00022990"/>
    </source>
</evidence>
<comment type="subcellular location">
    <subcellularLocation>
        <location evidence="2">Cytoplasm</location>
        <location evidence="2">Cytoskeleton</location>
        <location evidence="2">Microtubule organizing center</location>
        <location evidence="2">Centrosome</location>
    </subcellularLocation>
    <subcellularLocation>
        <location evidence="1">Nucleus</location>
    </subcellularLocation>
</comment>
<dbReference type="GO" id="GO:0016567">
    <property type="term" value="P:protein ubiquitination"/>
    <property type="evidence" value="ECO:0007669"/>
    <property type="project" value="UniProtKB-UniPathway"/>
</dbReference>
<comment type="subunit">
    <text evidence="25">Component of the DCX (DDB1-CUL4-X-box) E3 ubiquitin-protein ligase complex, named CUL4A-RBX1-DDB1-DCAF1/VPRBP complex. Interacts with DDB1; the interaction is direct. Also forms a ternary complex with DDA1 and DDB1. Interacts with NF2 (via FERM domain). Component of the EDVP complex, a E3 ligase complex containing DYRK2, EDD/UBR5, DDB1 and DCAF1. Interacts with DYRK2; the interaction is direct. Interacts with RAG1; the interaction is direct. Interacts with LLGL1 and LLGL2. Interacts with histone H3. Interacts with ESR1 and LATS1; probably recruited by LATS1 to promote ESR1 ubiquitination and ubiquitin-mediated proteasomal degradation. Directly interacts with TET1, TET2 and TET3 (via C-terminus). Interacts with CEP78; promoting DCAF1 localization to centrosomes.</text>
</comment>
<evidence type="ECO:0000256" key="10">
    <source>
        <dbReference type="ARBA" id="ARBA00022581"/>
    </source>
</evidence>
<evidence type="ECO:0000256" key="25">
    <source>
        <dbReference type="ARBA" id="ARBA00063313"/>
    </source>
</evidence>
<keyword evidence="32" id="KW-1185">Reference proteome</keyword>
<dbReference type="HOGENOM" id="CLU_001785_0_0_1"/>
<feature type="compositionally biased region" description="Low complexity" evidence="28">
    <location>
        <begin position="693"/>
        <end position="702"/>
    </location>
</feature>
<dbReference type="InterPro" id="IPR006594">
    <property type="entry name" value="LisH"/>
</dbReference>
<keyword evidence="14" id="KW-0418">Kinase</keyword>
<dbReference type="PANTHER" id="PTHR13129">
    <property type="entry name" value="VPRBP PROTEIN-RELATED"/>
    <property type="match status" value="1"/>
</dbReference>
<evidence type="ECO:0000256" key="17">
    <source>
        <dbReference type="ARBA" id="ARBA00022853"/>
    </source>
</evidence>
<dbReference type="InterPro" id="IPR011047">
    <property type="entry name" value="Quinoprotein_ADH-like_sf"/>
</dbReference>
<evidence type="ECO:0000256" key="15">
    <source>
        <dbReference type="ARBA" id="ARBA00022786"/>
    </source>
</evidence>
<evidence type="ECO:0000256" key="14">
    <source>
        <dbReference type="ARBA" id="ARBA00022777"/>
    </source>
</evidence>
<comment type="pathway">
    <text evidence="3">Protein modification; protein ubiquitination.</text>
</comment>
<evidence type="ECO:0000256" key="5">
    <source>
        <dbReference type="ARBA" id="ARBA00012513"/>
    </source>
</evidence>
<feature type="region of interest" description="Disordered" evidence="28">
    <location>
        <begin position="637"/>
        <end position="740"/>
    </location>
</feature>
<comment type="catalytic activity">
    <reaction evidence="24">
        <text>L-seryl-[protein] + ATP = O-phospho-L-seryl-[protein] + ADP + H(+)</text>
        <dbReference type="Rhea" id="RHEA:17989"/>
        <dbReference type="Rhea" id="RHEA-COMP:9863"/>
        <dbReference type="Rhea" id="RHEA-COMP:11604"/>
        <dbReference type="ChEBI" id="CHEBI:15378"/>
        <dbReference type="ChEBI" id="CHEBI:29999"/>
        <dbReference type="ChEBI" id="CHEBI:30616"/>
        <dbReference type="ChEBI" id="CHEBI:83421"/>
        <dbReference type="ChEBI" id="CHEBI:456216"/>
        <dbReference type="EC" id="2.7.11.1"/>
    </reaction>
</comment>
<comment type="similarity">
    <text evidence="4">Belongs to the VPRBP/DCAF1 family.</text>
</comment>
<reference evidence="32" key="1">
    <citation type="submission" date="2012-12" db="EMBL/GenBank/DDBJ databases">
        <authorList>
            <person name="Hellsten U."/>
            <person name="Grimwood J."/>
            <person name="Chapman J.A."/>
            <person name="Shapiro H."/>
            <person name="Aerts A."/>
            <person name="Otillar R.P."/>
            <person name="Terry A.Y."/>
            <person name="Boore J.L."/>
            <person name="Simakov O."/>
            <person name="Marletaz F."/>
            <person name="Cho S.-J."/>
            <person name="Edsinger-Gonzales E."/>
            <person name="Havlak P."/>
            <person name="Kuo D.-H."/>
            <person name="Larsson T."/>
            <person name="Lv J."/>
            <person name="Arendt D."/>
            <person name="Savage R."/>
            <person name="Osoegawa K."/>
            <person name="de Jong P."/>
            <person name="Lindberg D.R."/>
            <person name="Seaver E.C."/>
            <person name="Weisblat D.A."/>
            <person name="Putnam N.H."/>
            <person name="Grigoriev I.V."/>
            <person name="Rokhsar D.S."/>
        </authorList>
    </citation>
    <scope>NUCLEOTIDE SEQUENCE</scope>
    <source>
        <strain evidence="32">I ESC-2004</strain>
    </source>
</reference>
<evidence type="ECO:0000256" key="20">
    <source>
        <dbReference type="ARBA" id="ARBA00023163"/>
    </source>
</evidence>
<evidence type="ECO:0000256" key="13">
    <source>
        <dbReference type="ARBA" id="ARBA00022741"/>
    </source>
</evidence>
<proteinExistence type="inferred from homology"/>
<keyword evidence="17" id="KW-0156">Chromatin regulator</keyword>
<accession>R7VLW5</accession>
<keyword evidence="18" id="KW-0007">Acetylation</keyword>
<evidence type="ECO:0000256" key="22">
    <source>
        <dbReference type="ARBA" id="ARBA00023242"/>
    </source>
</evidence>
<evidence type="ECO:0000256" key="16">
    <source>
        <dbReference type="ARBA" id="ARBA00022840"/>
    </source>
</evidence>
<dbReference type="EC" id="2.7.11.1" evidence="5"/>
<feature type="compositionally biased region" description="Acidic residues" evidence="28">
    <location>
        <begin position="719"/>
        <end position="730"/>
    </location>
</feature>